<sequence length="243" mass="28000">MSFSALDCEIMKEMASSPVLLSTLIVCDVCCMFSIPLLLYWLQRLWKMKLMHFNTRLLVCFHIVSLILHLSGRCFYLRLPYNIALVSCNCSALFVSVERLIATLNAGQYETGFKNVGYYLLGLQTMKAYVYTNSVFTATYLVTLGLVILNNELFSKPVYFALIEGTNLMYLYALALPLVLWYNRKDVQDQIRRTIDKNLATSYNRVFDALRSQWEAQHIASNDRAKSMSTRSMLHYKASNERP</sequence>
<proteinExistence type="predicted"/>
<dbReference type="GO" id="GO:0016020">
    <property type="term" value="C:membrane"/>
    <property type="evidence" value="ECO:0007669"/>
    <property type="project" value="UniProtKB-SubCell"/>
</dbReference>
<dbReference type="PANTHER" id="PTHR46561:SF11">
    <property type="entry name" value="SERPENTINE RECEPTOR CLASS ALPHA_BETA-14"/>
    <property type="match status" value="1"/>
</dbReference>
<feature type="transmembrane region" description="Helical" evidence="5">
    <location>
        <begin position="161"/>
        <end position="183"/>
    </location>
</feature>
<gene>
    <name evidence="6" type="ORF">HPBE_LOCUS8088</name>
</gene>
<protein>
    <submittedName>
        <fullName evidence="8">G protein-coupled receptor</fullName>
    </submittedName>
</protein>
<dbReference type="OrthoDB" id="5834764at2759"/>
<feature type="transmembrane region" description="Helical" evidence="5">
    <location>
        <begin position="20"/>
        <end position="41"/>
    </location>
</feature>
<keyword evidence="3 5" id="KW-1133">Transmembrane helix</keyword>
<dbReference type="PANTHER" id="PTHR46561">
    <property type="entry name" value="SERPENTINE RECEPTOR, CLASS AB (CLASS A-LIKE)-RELATED"/>
    <property type="match status" value="1"/>
</dbReference>
<evidence type="ECO:0000256" key="3">
    <source>
        <dbReference type="ARBA" id="ARBA00022989"/>
    </source>
</evidence>
<evidence type="ECO:0000256" key="2">
    <source>
        <dbReference type="ARBA" id="ARBA00022692"/>
    </source>
</evidence>
<keyword evidence="4 5" id="KW-0472">Membrane</keyword>
<dbReference type="Proteomes" id="UP000050761">
    <property type="component" value="Unassembled WGS sequence"/>
</dbReference>
<keyword evidence="7" id="KW-1185">Reference proteome</keyword>
<dbReference type="Pfam" id="PF10292">
    <property type="entry name" value="7TM_GPCR_Srab"/>
    <property type="match status" value="2"/>
</dbReference>
<reference evidence="8" key="2">
    <citation type="submission" date="2019-09" db="UniProtKB">
        <authorList>
            <consortium name="WormBaseParasite"/>
        </authorList>
    </citation>
    <scope>IDENTIFICATION</scope>
</reference>
<dbReference type="AlphaFoldDB" id="A0A183FLF4"/>
<name>A0A183FLF4_HELPZ</name>
<dbReference type="InterPro" id="IPR053286">
    <property type="entry name" value="Nematode_rcpt-like_srab"/>
</dbReference>
<feature type="transmembrane region" description="Helical" evidence="5">
    <location>
        <begin position="128"/>
        <end position="149"/>
    </location>
</feature>
<accession>A0A3P8BRY8</accession>
<evidence type="ECO:0000256" key="5">
    <source>
        <dbReference type="SAM" id="Phobius"/>
    </source>
</evidence>
<evidence type="ECO:0000256" key="1">
    <source>
        <dbReference type="ARBA" id="ARBA00004141"/>
    </source>
</evidence>
<evidence type="ECO:0000256" key="4">
    <source>
        <dbReference type="ARBA" id="ARBA00023136"/>
    </source>
</evidence>
<evidence type="ECO:0000313" key="6">
    <source>
        <dbReference type="EMBL" id="VDO74852.1"/>
    </source>
</evidence>
<organism evidence="7 8">
    <name type="scientific">Heligmosomoides polygyrus</name>
    <name type="common">Parasitic roundworm</name>
    <dbReference type="NCBI Taxonomy" id="6339"/>
    <lineage>
        <taxon>Eukaryota</taxon>
        <taxon>Metazoa</taxon>
        <taxon>Ecdysozoa</taxon>
        <taxon>Nematoda</taxon>
        <taxon>Chromadorea</taxon>
        <taxon>Rhabditida</taxon>
        <taxon>Rhabditina</taxon>
        <taxon>Rhabditomorpha</taxon>
        <taxon>Strongyloidea</taxon>
        <taxon>Heligmosomidae</taxon>
        <taxon>Heligmosomoides</taxon>
    </lineage>
</organism>
<evidence type="ECO:0000313" key="8">
    <source>
        <dbReference type="WBParaSite" id="HPBE_0000808701-mRNA-1"/>
    </source>
</evidence>
<dbReference type="EMBL" id="UZAH01026054">
    <property type="protein sequence ID" value="VDO74852.1"/>
    <property type="molecule type" value="Genomic_DNA"/>
</dbReference>
<keyword evidence="2 5" id="KW-0812">Transmembrane</keyword>
<reference evidence="6 7" key="1">
    <citation type="submission" date="2018-11" db="EMBL/GenBank/DDBJ databases">
        <authorList>
            <consortium name="Pathogen Informatics"/>
        </authorList>
    </citation>
    <scope>NUCLEOTIDE SEQUENCE [LARGE SCALE GENOMIC DNA]</scope>
</reference>
<evidence type="ECO:0000313" key="7">
    <source>
        <dbReference type="Proteomes" id="UP000050761"/>
    </source>
</evidence>
<comment type="subcellular location">
    <subcellularLocation>
        <location evidence="1">Membrane</location>
        <topology evidence="1">Multi-pass membrane protein</topology>
    </subcellularLocation>
</comment>
<accession>A0A183FLF4</accession>
<dbReference type="WBParaSite" id="HPBE_0000808701-mRNA-1">
    <property type="protein sequence ID" value="HPBE_0000808701-mRNA-1"/>
    <property type="gene ID" value="HPBE_0000808701"/>
</dbReference>
<dbReference type="InterPro" id="IPR019408">
    <property type="entry name" value="7TM_GPCR_serpentine_rcpt_Srab"/>
</dbReference>